<dbReference type="InterPro" id="IPR001387">
    <property type="entry name" value="Cro/C1-type_HTH"/>
</dbReference>
<protein>
    <submittedName>
        <fullName evidence="4">Cupin domain-containing protein</fullName>
    </submittedName>
</protein>
<evidence type="ECO:0000256" key="2">
    <source>
        <dbReference type="SAM" id="MobiDB-lite"/>
    </source>
</evidence>
<name>A0ABW9ZG74_9HYPH</name>
<reference evidence="4 5" key="1">
    <citation type="submission" date="2020-01" db="EMBL/GenBank/DDBJ databases">
        <authorList>
            <person name="Peng S.Y."/>
            <person name="Li J."/>
            <person name="Wang M."/>
            <person name="Wang L."/>
            <person name="Wang C.Q."/>
            <person name="Wang J.R."/>
        </authorList>
    </citation>
    <scope>NUCLEOTIDE SEQUENCE [LARGE SCALE GENOMIC DNA]</scope>
    <source>
        <strain evidence="4 5">XCT-34</strain>
    </source>
</reference>
<dbReference type="InterPro" id="IPR014710">
    <property type="entry name" value="RmlC-like_jellyroll"/>
</dbReference>
<organism evidence="4 5">
    <name type="scientific">Pannonibacter tanglangensis</name>
    <dbReference type="NCBI Taxonomy" id="2750084"/>
    <lineage>
        <taxon>Bacteria</taxon>
        <taxon>Pseudomonadati</taxon>
        <taxon>Pseudomonadota</taxon>
        <taxon>Alphaproteobacteria</taxon>
        <taxon>Hyphomicrobiales</taxon>
        <taxon>Stappiaceae</taxon>
        <taxon>Pannonibacter</taxon>
    </lineage>
</organism>
<keyword evidence="5" id="KW-1185">Reference proteome</keyword>
<dbReference type="SUPFAM" id="SSF51182">
    <property type="entry name" value="RmlC-like cupins"/>
    <property type="match status" value="1"/>
</dbReference>
<keyword evidence="1" id="KW-0238">DNA-binding</keyword>
<dbReference type="InterPro" id="IPR011051">
    <property type="entry name" value="RmlC_Cupin_sf"/>
</dbReference>
<dbReference type="CDD" id="cd00093">
    <property type="entry name" value="HTH_XRE"/>
    <property type="match status" value="1"/>
</dbReference>
<dbReference type="InterPro" id="IPR010982">
    <property type="entry name" value="Lambda_DNA-bd_dom_sf"/>
</dbReference>
<sequence>MMKRPPQDPDQTAPQPGAGPAFGKAIRKRRKALGKTLEAVAQETQLTIGFLSQVERGVSSPSLSSFMRIAAALQTTMEELLSLPEPFSVFSPREGRSTYRLGEAGKLYEKLGPGFQGALNYPSIIHRVPGHVSERMSHEGEAFLYLLEGQLEYHLGDQVFLMGPGDSIHHDTRTLHYSRVLGDRDSVELWVSSRPRRTSPVLRSVAAGGDSDG</sequence>
<feature type="domain" description="HTH cro/C1-type" evidence="3">
    <location>
        <begin position="26"/>
        <end position="80"/>
    </location>
</feature>
<dbReference type="PANTHER" id="PTHR46797">
    <property type="entry name" value="HTH-TYPE TRANSCRIPTIONAL REGULATOR"/>
    <property type="match status" value="1"/>
</dbReference>
<comment type="caution">
    <text evidence="4">The sequence shown here is derived from an EMBL/GenBank/DDBJ whole genome shotgun (WGS) entry which is preliminary data.</text>
</comment>
<evidence type="ECO:0000313" key="5">
    <source>
        <dbReference type="Proteomes" id="UP000541347"/>
    </source>
</evidence>
<dbReference type="SMART" id="SM00530">
    <property type="entry name" value="HTH_XRE"/>
    <property type="match status" value="1"/>
</dbReference>
<dbReference type="InterPro" id="IPR013096">
    <property type="entry name" value="Cupin_2"/>
</dbReference>
<evidence type="ECO:0000313" key="4">
    <source>
        <dbReference type="EMBL" id="NBN63848.1"/>
    </source>
</evidence>
<dbReference type="Pfam" id="PF01381">
    <property type="entry name" value="HTH_3"/>
    <property type="match status" value="1"/>
</dbReference>
<dbReference type="PROSITE" id="PS50943">
    <property type="entry name" value="HTH_CROC1"/>
    <property type="match status" value="1"/>
</dbReference>
<dbReference type="CDD" id="cd02209">
    <property type="entry name" value="cupin_XRE_C"/>
    <property type="match status" value="1"/>
</dbReference>
<accession>A0ABW9ZG74</accession>
<dbReference type="Pfam" id="PF07883">
    <property type="entry name" value="Cupin_2"/>
    <property type="match status" value="1"/>
</dbReference>
<evidence type="ECO:0000259" key="3">
    <source>
        <dbReference type="PROSITE" id="PS50943"/>
    </source>
</evidence>
<dbReference type="Gene3D" id="1.10.260.40">
    <property type="entry name" value="lambda repressor-like DNA-binding domains"/>
    <property type="match status" value="1"/>
</dbReference>
<dbReference type="EMBL" id="JAABLP010000002">
    <property type="protein sequence ID" value="NBN63848.1"/>
    <property type="molecule type" value="Genomic_DNA"/>
</dbReference>
<dbReference type="SUPFAM" id="SSF47413">
    <property type="entry name" value="lambda repressor-like DNA-binding domains"/>
    <property type="match status" value="1"/>
</dbReference>
<feature type="region of interest" description="Disordered" evidence="2">
    <location>
        <begin position="1"/>
        <end position="24"/>
    </location>
</feature>
<proteinExistence type="predicted"/>
<evidence type="ECO:0000256" key="1">
    <source>
        <dbReference type="ARBA" id="ARBA00023125"/>
    </source>
</evidence>
<dbReference type="InterPro" id="IPR050807">
    <property type="entry name" value="TransReg_Diox_bact_type"/>
</dbReference>
<dbReference type="PANTHER" id="PTHR46797:SF1">
    <property type="entry name" value="METHYLPHOSPHONATE SYNTHASE"/>
    <property type="match status" value="1"/>
</dbReference>
<dbReference type="Proteomes" id="UP000541347">
    <property type="component" value="Unassembled WGS sequence"/>
</dbReference>
<gene>
    <name evidence="4" type="ORF">GWI71_09170</name>
</gene>
<dbReference type="Gene3D" id="2.60.120.10">
    <property type="entry name" value="Jelly Rolls"/>
    <property type="match status" value="1"/>
</dbReference>